<evidence type="ECO:0000256" key="2">
    <source>
        <dbReference type="ARBA" id="ARBA00023002"/>
    </source>
</evidence>
<evidence type="ECO:0000256" key="1">
    <source>
        <dbReference type="ARBA" id="ARBA00009613"/>
    </source>
</evidence>
<dbReference type="SUPFAM" id="SSF56327">
    <property type="entry name" value="LDH C-terminal domain-like"/>
    <property type="match status" value="1"/>
</dbReference>
<reference evidence="5" key="1">
    <citation type="journal article" date="2018" name="PLoS ONE">
        <title>Chinook salmon (Oncorhynchus tshawytscha) genome and transcriptome.</title>
        <authorList>
            <person name="Christensen K.A."/>
            <person name="Leong J.S."/>
            <person name="Sakhrani D."/>
            <person name="Biagi C.A."/>
            <person name="Minkley D.R."/>
            <person name="Withler R.E."/>
            <person name="Rondeau E.B."/>
            <person name="Koop B.F."/>
            <person name="Devlin R.H."/>
        </authorList>
    </citation>
    <scope>NUCLEOTIDE SEQUENCE [LARGE SCALE GENOMIC DNA]</scope>
</reference>
<dbReference type="GO" id="GO:0016615">
    <property type="term" value="F:malate dehydrogenase activity"/>
    <property type="evidence" value="ECO:0007669"/>
    <property type="project" value="InterPro"/>
</dbReference>
<dbReference type="InterPro" id="IPR015955">
    <property type="entry name" value="Lactate_DH/Glyco_Ohase_4_C"/>
</dbReference>
<dbReference type="Proteomes" id="UP000694402">
    <property type="component" value="Unassembled WGS sequence"/>
</dbReference>
<sequence>MTWSCAPDMRQSSVKALYHQHLRATVLPWTSVVAYPQGPPEQHLCSKANCPYFAKAELLADLLQRSLPKFSIHKLCMHPNEWQQWLETTCKENGWQHEHSPMIWRELINRGGKGMLLGGFSDFLEHVQAYYGITSDMTTELMMKIATENLLTRELCMKEEVYHQSLIKPLHIWISSALNPTCYILIPQLFAPGVFWDAPTISLHLLDVGAIEEDLQGVRMETEDLALPQLHKVTVYTELDQAFQQAHFIILLDDSWPECGREDEEESKVRKVSERYQQYGRLIDERAHKNVAVIVAGNTLVNLKCSLLLENAPSVDSGRFVGMATQLEYEARAHIAQKLSVKTADVTDVIVWGNISGSSHVDLQRAKVFQYEGAIWGPSDFSQPVLKMIYDRKWLQTDFLNLVSSQRATVASKSQRATAISATNGIIAVLKAWNCNSSAEEVFSLGILSTGQYNLPAGVVFSMPVSFQDGRWSVLSDVIIGDEMRAKLQIAADQLREEKDLASRTREDTA</sequence>
<dbReference type="FunFam" id="3.40.50.720:FF:000144">
    <property type="entry name" value="Malate dehydrogenase [NADP]"/>
    <property type="match status" value="1"/>
</dbReference>
<evidence type="ECO:0000259" key="3">
    <source>
        <dbReference type="Pfam" id="PF02866"/>
    </source>
</evidence>
<accession>A0AAZ3RU62</accession>
<evidence type="ECO:0000313" key="4">
    <source>
        <dbReference type="Ensembl" id="ENSOTSP00005145006.1"/>
    </source>
</evidence>
<evidence type="ECO:0000313" key="5">
    <source>
        <dbReference type="Proteomes" id="UP000694402"/>
    </source>
</evidence>
<proteinExistence type="inferred from homology"/>
<organism evidence="4 5">
    <name type="scientific">Oncorhynchus tshawytscha</name>
    <name type="common">Chinook salmon</name>
    <name type="synonym">Salmo tshawytscha</name>
    <dbReference type="NCBI Taxonomy" id="74940"/>
    <lineage>
        <taxon>Eukaryota</taxon>
        <taxon>Metazoa</taxon>
        <taxon>Chordata</taxon>
        <taxon>Craniata</taxon>
        <taxon>Vertebrata</taxon>
        <taxon>Euteleostomi</taxon>
        <taxon>Actinopterygii</taxon>
        <taxon>Neopterygii</taxon>
        <taxon>Teleostei</taxon>
        <taxon>Protacanthopterygii</taxon>
        <taxon>Salmoniformes</taxon>
        <taxon>Salmonidae</taxon>
        <taxon>Salmoninae</taxon>
        <taxon>Oncorhynchus</taxon>
    </lineage>
</organism>
<dbReference type="GO" id="GO:0006108">
    <property type="term" value="P:malate metabolic process"/>
    <property type="evidence" value="ECO:0007669"/>
    <property type="project" value="InterPro"/>
</dbReference>
<name>A0AAZ3RU62_ONCTS</name>
<dbReference type="AlphaFoldDB" id="A0AAZ3RU62"/>
<dbReference type="Ensembl" id="ENSOTST00005176728.1">
    <property type="protein sequence ID" value="ENSOTSP00005145006.1"/>
    <property type="gene ID" value="ENSOTSG00005033685.2"/>
</dbReference>
<dbReference type="Pfam" id="PF02866">
    <property type="entry name" value="Ldh_1_C"/>
    <property type="match status" value="1"/>
</dbReference>
<dbReference type="SUPFAM" id="SSF51735">
    <property type="entry name" value="NAD(P)-binding Rossmann-fold domains"/>
    <property type="match status" value="1"/>
</dbReference>
<dbReference type="InterPro" id="IPR036291">
    <property type="entry name" value="NAD(P)-bd_dom_sf"/>
</dbReference>
<dbReference type="PANTHER" id="PTHR23382">
    <property type="entry name" value="MALATE DEHYDROGENASE"/>
    <property type="match status" value="1"/>
</dbReference>
<dbReference type="Gene3D" id="3.90.110.10">
    <property type="entry name" value="Lactate dehydrogenase/glycoside hydrolase, family 4, C-terminal"/>
    <property type="match status" value="1"/>
</dbReference>
<dbReference type="InterPro" id="IPR010945">
    <property type="entry name" value="Malate_DH_type2"/>
</dbReference>
<gene>
    <name evidence="4" type="primary">mdh1b</name>
</gene>
<keyword evidence="5" id="KW-1185">Reference proteome</keyword>
<dbReference type="GeneTree" id="ENSGT00530000063410"/>
<dbReference type="GO" id="GO:0016616">
    <property type="term" value="F:oxidoreductase activity, acting on the CH-OH group of donors, NAD or NADP as acceptor"/>
    <property type="evidence" value="ECO:0007669"/>
    <property type="project" value="InterPro"/>
</dbReference>
<dbReference type="InterPro" id="IPR022383">
    <property type="entry name" value="Lactate/malate_DH_C"/>
</dbReference>
<dbReference type="Gene3D" id="3.40.50.720">
    <property type="entry name" value="NAD(P)-binding Rossmann-like Domain"/>
    <property type="match status" value="1"/>
</dbReference>
<comment type="similarity">
    <text evidence="1">Belongs to the LDH/MDH superfamily. MDH type 2 family.</text>
</comment>
<feature type="domain" description="Lactate/malate dehydrogenase C-terminal" evidence="3">
    <location>
        <begin position="331"/>
        <end position="501"/>
    </location>
</feature>
<protein>
    <submittedName>
        <fullName evidence="4">Malate dehydrogenase 1B, NAD (soluble)</fullName>
    </submittedName>
</protein>
<keyword evidence="2" id="KW-0560">Oxidoreductase</keyword>
<reference evidence="4" key="2">
    <citation type="submission" date="2025-08" db="UniProtKB">
        <authorList>
            <consortium name="Ensembl"/>
        </authorList>
    </citation>
    <scope>IDENTIFICATION</scope>
</reference>
<reference evidence="4" key="3">
    <citation type="submission" date="2025-09" db="UniProtKB">
        <authorList>
            <consortium name="Ensembl"/>
        </authorList>
    </citation>
    <scope>IDENTIFICATION</scope>
</reference>